<protein>
    <submittedName>
        <fullName evidence="2">Uncharacterized protein</fullName>
    </submittedName>
</protein>
<keyword evidence="3" id="KW-1185">Reference proteome</keyword>
<evidence type="ECO:0000256" key="1">
    <source>
        <dbReference type="SAM" id="MobiDB-lite"/>
    </source>
</evidence>
<organism evidence="2 3">
    <name type="scientific">Nitrococcus mobilis Nb-231</name>
    <dbReference type="NCBI Taxonomy" id="314278"/>
    <lineage>
        <taxon>Bacteria</taxon>
        <taxon>Pseudomonadati</taxon>
        <taxon>Pseudomonadota</taxon>
        <taxon>Gammaproteobacteria</taxon>
        <taxon>Chromatiales</taxon>
        <taxon>Ectothiorhodospiraceae</taxon>
        <taxon>Nitrococcus</taxon>
    </lineage>
</organism>
<evidence type="ECO:0000313" key="3">
    <source>
        <dbReference type="Proteomes" id="UP000003374"/>
    </source>
</evidence>
<comment type="caution">
    <text evidence="2">The sequence shown here is derived from an EMBL/GenBank/DDBJ whole genome shotgun (WGS) entry which is preliminary data.</text>
</comment>
<dbReference type="Proteomes" id="UP000003374">
    <property type="component" value="Unassembled WGS sequence"/>
</dbReference>
<proteinExistence type="predicted"/>
<feature type="region of interest" description="Disordered" evidence="1">
    <location>
        <begin position="68"/>
        <end position="92"/>
    </location>
</feature>
<dbReference type="EMBL" id="AAOF01000002">
    <property type="protein sequence ID" value="EAR22850.1"/>
    <property type="molecule type" value="Genomic_DNA"/>
</dbReference>
<sequence length="92" mass="10849">MVGEWYMLPRGESFEVVAYDHEEETVEIQYFDGAVEEFELETWLELSAEPIEPPEDWSGSVDIMREDYGMEDRANPYRPKNPLDELDINDKD</sequence>
<evidence type="ECO:0000313" key="2">
    <source>
        <dbReference type="EMBL" id="EAR22850.1"/>
    </source>
</evidence>
<name>A4BNQ1_9GAMM</name>
<reference evidence="2 3" key="1">
    <citation type="submission" date="2006-02" db="EMBL/GenBank/DDBJ databases">
        <authorList>
            <person name="Waterbury J."/>
            <person name="Ferriera S."/>
            <person name="Johnson J."/>
            <person name="Kravitz S."/>
            <person name="Halpern A."/>
            <person name="Remington K."/>
            <person name="Beeson K."/>
            <person name="Tran B."/>
            <person name="Rogers Y.-H."/>
            <person name="Friedman R."/>
            <person name="Venter J.C."/>
        </authorList>
    </citation>
    <scope>NUCLEOTIDE SEQUENCE [LARGE SCALE GENOMIC DNA]</scope>
    <source>
        <strain evidence="2 3">Nb-231</strain>
    </source>
</reference>
<dbReference type="HOGENOM" id="CLU_177041_0_0_6"/>
<gene>
    <name evidence="2" type="ORF">NB231_10368</name>
</gene>
<dbReference type="eggNOG" id="ENOG50330PC">
    <property type="taxonomic scope" value="Bacteria"/>
</dbReference>
<dbReference type="AlphaFoldDB" id="A4BNQ1"/>
<dbReference type="Pfam" id="PF20549">
    <property type="entry name" value="DUF6763"/>
    <property type="match status" value="1"/>
</dbReference>
<dbReference type="InterPro" id="IPR046651">
    <property type="entry name" value="DUF6763"/>
</dbReference>
<accession>A4BNQ1</accession>
<dbReference type="STRING" id="314278.NB231_10368"/>